<evidence type="ECO:0000256" key="1">
    <source>
        <dbReference type="ARBA" id="ARBA00004496"/>
    </source>
</evidence>
<dbReference type="EMBL" id="PKPP01021478">
    <property type="protein sequence ID" value="PWA34817.1"/>
    <property type="molecule type" value="Genomic_DNA"/>
</dbReference>
<dbReference type="GO" id="GO:0048046">
    <property type="term" value="C:apoplast"/>
    <property type="evidence" value="ECO:0007669"/>
    <property type="project" value="TreeGrafter"/>
</dbReference>
<evidence type="ECO:0000313" key="9">
    <source>
        <dbReference type="Proteomes" id="UP000245207"/>
    </source>
</evidence>
<dbReference type="GO" id="GO:0015977">
    <property type="term" value="P:carbon fixation"/>
    <property type="evidence" value="ECO:0007669"/>
    <property type="project" value="InterPro"/>
</dbReference>
<comment type="caution">
    <text evidence="8">The sequence shown here is derived from an EMBL/GenBank/DDBJ whole genome shotgun (WGS) entry which is preliminary data.</text>
</comment>
<keyword evidence="8" id="KW-0670">Pyruvate</keyword>
<sequence length="643" mass="72813">MQMGSRKLEKMASIDAQLRLLAPSKVSDDDKLVEYDALLLDRFLDILQALHGEEIRQTVQDCYELSAEYEGNTDPTKLDELGRVLTSLDAGDSIVMAKSFSQMLSLANLAEEVQIAYRRRIKLKRGDLADEASAPTESNMEETFKRLVGQLGKTPQEIFESLKNQTVDIVLTAHPTQSVRRSLLQKYGRSLCSCGDKAIADGSLLDFLRQVSTFGLSFVRLDIRQESDRHTDVIDAITKHLEIGSYRNWSEEQRQEWLLAQFNNKRPLYGLDFPKTKEISDVLDTFEVISKLPSDNFGAYIISMATAPSDVLVVELLQHNCHVKNPLRVVPLFEKLDDLKVAPAAMARLFSIDWYKNRINGKQEVMIGYSDSGKDAGRCTAAWQLYKAQEDLMLTAKQFGVKLTIFHGRGGTVGRGGGPTHLAILSQPPDTINGSLRVTVQGEVIERSFGEERLCFRTLQRFTAATLEHGMNPPISPKPEWRALMDELAVNATNEYRSIVFQDPRFLKYFRLATPELEYGRMNIGSRPSKRKPSGGIESLRAIPWIFSWTQTRFHLPVWLGFGAAFKHAIEKDSKNLEMLREMYKEWPFFRVTIDLVEMVFAKGNPGIAALYDKLLVSEELLPFGEQLRAKYEETKSLLLLVI</sequence>
<protein>
    <submittedName>
        <fullName evidence="8">Phosphoenolpyruvate carboxylase</fullName>
    </submittedName>
</protein>
<dbReference type="GO" id="GO:0009507">
    <property type="term" value="C:chloroplast"/>
    <property type="evidence" value="ECO:0007669"/>
    <property type="project" value="TreeGrafter"/>
</dbReference>
<dbReference type="GO" id="GO:0006099">
    <property type="term" value="P:tricarboxylic acid cycle"/>
    <property type="evidence" value="ECO:0007669"/>
    <property type="project" value="InterPro"/>
</dbReference>
<evidence type="ECO:0000256" key="6">
    <source>
        <dbReference type="PROSITE-ProRule" id="PRU10111"/>
    </source>
</evidence>
<feature type="active site" evidence="6">
    <location>
        <position position="174"/>
    </location>
</feature>
<proteinExistence type="predicted"/>
<dbReference type="Pfam" id="PF00311">
    <property type="entry name" value="PEPcase"/>
    <property type="match status" value="2"/>
</dbReference>
<dbReference type="PANTHER" id="PTHR30523">
    <property type="entry name" value="PHOSPHOENOLPYRUVATE CARBOXYLASE"/>
    <property type="match status" value="1"/>
</dbReference>
<keyword evidence="9" id="KW-1185">Reference proteome</keyword>
<keyword evidence="3" id="KW-0963">Cytoplasm</keyword>
<dbReference type="GO" id="GO:0005829">
    <property type="term" value="C:cytosol"/>
    <property type="evidence" value="ECO:0007669"/>
    <property type="project" value="TreeGrafter"/>
</dbReference>
<dbReference type="InterPro" id="IPR015813">
    <property type="entry name" value="Pyrv/PenolPyrv_kinase-like_dom"/>
</dbReference>
<dbReference type="SUPFAM" id="SSF51621">
    <property type="entry name" value="Phosphoenolpyruvate/pyruvate domain"/>
    <property type="match status" value="1"/>
</dbReference>
<comment type="subunit">
    <text evidence="2">Homotetramer.</text>
</comment>
<dbReference type="InterPro" id="IPR033129">
    <property type="entry name" value="PEPCASE_His_AS"/>
</dbReference>
<evidence type="ECO:0000256" key="4">
    <source>
        <dbReference type="ARBA" id="ARBA00022553"/>
    </source>
</evidence>
<evidence type="ECO:0000256" key="3">
    <source>
        <dbReference type="ARBA" id="ARBA00022490"/>
    </source>
</evidence>
<evidence type="ECO:0000256" key="7">
    <source>
        <dbReference type="PROSITE-ProRule" id="PRU10112"/>
    </source>
</evidence>
<evidence type="ECO:0000256" key="5">
    <source>
        <dbReference type="ARBA" id="ARBA00048995"/>
    </source>
</evidence>
<comment type="catalytic activity">
    <reaction evidence="5">
        <text>oxaloacetate + phosphate = phosphoenolpyruvate + hydrogencarbonate</text>
        <dbReference type="Rhea" id="RHEA:28370"/>
        <dbReference type="ChEBI" id="CHEBI:16452"/>
        <dbReference type="ChEBI" id="CHEBI:17544"/>
        <dbReference type="ChEBI" id="CHEBI:43474"/>
        <dbReference type="ChEBI" id="CHEBI:58702"/>
        <dbReference type="EC" id="4.1.1.31"/>
    </reaction>
</comment>
<dbReference type="PANTHER" id="PTHR30523:SF33">
    <property type="entry name" value="PHOSPHOENOLPYRUVATE CARBOXYLASE 3"/>
    <property type="match status" value="1"/>
</dbReference>
<dbReference type="PROSITE" id="PS00393">
    <property type="entry name" value="PEPCASE_2"/>
    <property type="match status" value="1"/>
</dbReference>
<dbReference type="AlphaFoldDB" id="A0A2U1KDH0"/>
<dbReference type="InterPro" id="IPR021135">
    <property type="entry name" value="PEP_COase"/>
</dbReference>
<dbReference type="OrthoDB" id="1365747at2759"/>
<reference evidence="8 9" key="1">
    <citation type="journal article" date="2018" name="Mol. Plant">
        <title>The genome of Artemisia annua provides insight into the evolution of Asteraceae family and artemisinin biosynthesis.</title>
        <authorList>
            <person name="Shen Q."/>
            <person name="Zhang L."/>
            <person name="Liao Z."/>
            <person name="Wang S."/>
            <person name="Yan T."/>
            <person name="Shi P."/>
            <person name="Liu M."/>
            <person name="Fu X."/>
            <person name="Pan Q."/>
            <person name="Wang Y."/>
            <person name="Lv Z."/>
            <person name="Lu X."/>
            <person name="Zhang F."/>
            <person name="Jiang W."/>
            <person name="Ma Y."/>
            <person name="Chen M."/>
            <person name="Hao X."/>
            <person name="Li L."/>
            <person name="Tang Y."/>
            <person name="Lv G."/>
            <person name="Zhou Y."/>
            <person name="Sun X."/>
            <person name="Brodelius P.E."/>
            <person name="Rose J.K.C."/>
            <person name="Tang K."/>
        </authorList>
    </citation>
    <scope>NUCLEOTIDE SEQUENCE [LARGE SCALE GENOMIC DNA]</scope>
    <source>
        <strain evidence="9">cv. Huhao1</strain>
        <tissue evidence="8">Leaf</tissue>
    </source>
</reference>
<dbReference type="GO" id="GO:0008964">
    <property type="term" value="F:phosphoenolpyruvate carboxylase activity"/>
    <property type="evidence" value="ECO:0007669"/>
    <property type="project" value="UniProtKB-EC"/>
</dbReference>
<keyword evidence="4" id="KW-0597">Phosphoprotein</keyword>
<dbReference type="Gene3D" id="1.20.1440.90">
    <property type="entry name" value="Phosphoenolpyruvate/pyruvate domain"/>
    <property type="match status" value="1"/>
</dbReference>
<dbReference type="InterPro" id="IPR018129">
    <property type="entry name" value="PEP_COase_Lys_AS"/>
</dbReference>
<accession>A0A2U1KDH0</accession>
<dbReference type="PROSITE" id="PS00781">
    <property type="entry name" value="PEPCASE_1"/>
    <property type="match status" value="1"/>
</dbReference>
<evidence type="ECO:0000313" key="8">
    <source>
        <dbReference type="EMBL" id="PWA34817.1"/>
    </source>
</evidence>
<gene>
    <name evidence="8" type="ORF">CTI12_AA615540</name>
</gene>
<dbReference type="GO" id="GO:0048366">
    <property type="term" value="P:leaf development"/>
    <property type="evidence" value="ECO:0007669"/>
    <property type="project" value="TreeGrafter"/>
</dbReference>
<feature type="active site" evidence="7">
    <location>
        <position position="374"/>
    </location>
</feature>
<organism evidence="8 9">
    <name type="scientific">Artemisia annua</name>
    <name type="common">Sweet wormwood</name>
    <dbReference type="NCBI Taxonomy" id="35608"/>
    <lineage>
        <taxon>Eukaryota</taxon>
        <taxon>Viridiplantae</taxon>
        <taxon>Streptophyta</taxon>
        <taxon>Embryophyta</taxon>
        <taxon>Tracheophyta</taxon>
        <taxon>Spermatophyta</taxon>
        <taxon>Magnoliopsida</taxon>
        <taxon>eudicotyledons</taxon>
        <taxon>Gunneridae</taxon>
        <taxon>Pentapetalae</taxon>
        <taxon>asterids</taxon>
        <taxon>campanulids</taxon>
        <taxon>Asterales</taxon>
        <taxon>Asteraceae</taxon>
        <taxon>Asteroideae</taxon>
        <taxon>Anthemideae</taxon>
        <taxon>Artemisiinae</taxon>
        <taxon>Artemisia</taxon>
    </lineage>
</organism>
<name>A0A2U1KDH0_ARTAN</name>
<dbReference type="Proteomes" id="UP000245207">
    <property type="component" value="Unassembled WGS sequence"/>
</dbReference>
<dbReference type="STRING" id="35608.A0A2U1KDH0"/>
<evidence type="ECO:0000256" key="2">
    <source>
        <dbReference type="ARBA" id="ARBA00011881"/>
    </source>
</evidence>
<comment type="subcellular location">
    <subcellularLocation>
        <location evidence="1">Cytoplasm</location>
    </subcellularLocation>
</comment>